<feature type="compositionally biased region" description="Basic and acidic residues" evidence="5">
    <location>
        <begin position="1112"/>
        <end position="1150"/>
    </location>
</feature>
<feature type="compositionally biased region" description="Basic and acidic residues" evidence="5">
    <location>
        <begin position="303"/>
        <end position="353"/>
    </location>
</feature>
<feature type="compositionally biased region" description="Polar residues" evidence="5">
    <location>
        <begin position="116"/>
        <end position="133"/>
    </location>
</feature>
<feature type="coiled-coil region" evidence="4">
    <location>
        <begin position="926"/>
        <end position="953"/>
    </location>
</feature>
<organism evidence="7 8">
    <name type="scientific">Podospora comata</name>
    <dbReference type="NCBI Taxonomy" id="48703"/>
    <lineage>
        <taxon>Eukaryota</taxon>
        <taxon>Fungi</taxon>
        <taxon>Dikarya</taxon>
        <taxon>Ascomycota</taxon>
        <taxon>Pezizomycotina</taxon>
        <taxon>Sordariomycetes</taxon>
        <taxon>Sordariomycetidae</taxon>
        <taxon>Sordariales</taxon>
        <taxon>Podosporaceae</taxon>
        <taxon>Podospora</taxon>
    </lineage>
</organism>
<sequence>MAPIIDDNPSSTNPNHPESSESEYDGSFMSTPVEADTDSSDDKKLTISKVAVVEVSPSPDTDNATQTINPPTSRPLLDISDPESVIKAAKLIATFANEIERLGGVKFLEDLEKIRNNQTPPKSNTDPPSTSISADPENPKPEEASGSQSGTSQAQETKEAQTSTATGETVAIKDHDVPAKAEEVTAKDQAVQAAPPEKEKSSPEESPAKDDDTEGARESSKEDPPKDASLDTTTEKKDQESSMEDGKEDGKEDVTPEGIEKKDEPQKDESPKEESKAESTDDDPKETDSEVKEEGTKEEEGEAKESDVKDKTKEGETKGGEAKEETTDENKPEEAKEEAKEEVKEETPEEVKQEPPPAPAPAPLPLPDPPHDPFKGIRADPTETEEIPLNANGKPKPSASRPGMPILPALGRRWVAKESDGVELLAPEKEWERRKKELGEKSLAIDQLMAMVGLEQAKSEFLAVKSTIDAAKNRRGMLRRQEFNLALIGNPGTGKKTLATIYRTLLKECAAWSSVNSPHNEKRSGFDFQADKDIESFHLVLNNYGENSKVFVFIDSIEGMTGSLRADLLYTLDRHAERLRLVVVIAGTETAMNKLLASRPSGRWQFPRRLTIKDYDDEQLRLIFLQMVRHNGFTIEGGETGPYPRIVAKRVARNRESGGFANAYDLVLAWEKILDRQAARLDLEHAAWKAAEDKRAEEWEAALEKKRANLRELLKENQSLQATKEWLTEELEVATQKMEEKKQEREHLKEKALSSSESSVTEPKDVEKPEEAVKTEAVAQPTEVLKTEEPAQAEAVEKAVEPETEAVGVEGEGLKTVEEGVKPVEEDVKPDQGGVKAESEALKVGEEGADTNQGGVKPTGEDVEPEKEGVESAKEKVDPEKEEVKSAEEATPKQEAANSEPEDVGKDAKVDKEDPKEKQHVLSPEEVEIAAKIEELKKAIEEGEEMLSSLVEYKNCRGQEIAACLIKLLKYKKLPMPVSVDDKTSVPKEPSEKSEMSTDNDSKDERTEVQKADPSSAEGKTKPNLDEKNLELEKDGDKKDGGLEKDEPNKDEDASNNEDASKDEEPEKEVEPSRDMESTKNAESSTKDIKTSQDEKPAREEGATDGETTAEDEAKARQLTEQDTKADTDGQSDKKSTEGETKAEDEKSASTDESDESDEVDLSFLSQGPAPKSNTRLLTKEDIIGPEPEDIRDKSKAWKELEKMAGLESVKKAIGELLDRAKANYRREVLGKEPLKTSLNQVFLGPPGTGKTTVAKLYGQILAEIGLLSTKEVVFKTPADFIGQYIGESEVKTAHILDSTIGKVLIIDDAHMFYHGGRPGTTHESDEFRLSCIDVMISKIHNQPGEDRCVLLLGYPDMMEEMFQKCNPGLRRRFPLEEAFRFQSYDDKTLNEILRLKMVKEEITADEGAMEVAAEVLRRARDRPNFGNGGDVDNLLNQAKTRYRARTKAKAEAEAEGVEKQCTEKPVELPPVARVDIEEAVAGEQLAQAQVDLPTAVKTKAAEPPTDSTQPEEEELESPPPTETTDKPTDNADILTHSEASIVLTREDFDPDWNRGATASSKCKSLFSSLIGFESIISKFEGYQRLAANMRRRGKDPREIVPFTFIFKGPPGTGKTHTARIIGQIFYDMGFLSTNEVIECSASNLIGQYMGHTSPKVINLFEKALGKVLFIDEAYRLGGGNRATGHASYEEEAVGELVDCMTKPRYLRKMIIVLAGYDKDMDNLMKVNAGLRGRFATEINFPTMTASKAKQHLENLLLKEDIELRDEFDPGEEEREKVLRYLHQLGKTAGWANARDVKSLAAAVTGQVYRDVDLDELEREENEEEVVKRKLLRVSTKELNGHLREMLKQRMRSGGVA</sequence>
<dbReference type="Proteomes" id="UP000280685">
    <property type="component" value="Chromosome 1"/>
</dbReference>
<feature type="compositionally biased region" description="Basic and acidic residues" evidence="5">
    <location>
        <begin position="1178"/>
        <end position="1189"/>
    </location>
</feature>
<feature type="compositionally biased region" description="Basic and acidic residues" evidence="5">
    <location>
        <begin position="866"/>
        <end position="892"/>
    </location>
</feature>
<dbReference type="PANTHER" id="PTHR43392:SF2">
    <property type="entry name" value="AAA-TYPE ATPASE FAMILY PROTEIN _ ANKYRIN REPEAT FAMILY PROTEIN"/>
    <property type="match status" value="1"/>
</dbReference>
<feature type="compositionally biased region" description="Basic and acidic residues" evidence="5">
    <location>
        <begin position="785"/>
        <end position="801"/>
    </location>
</feature>
<dbReference type="Pfam" id="PF00004">
    <property type="entry name" value="AAA"/>
    <property type="match status" value="2"/>
</dbReference>
<protein>
    <recommendedName>
        <fullName evidence="6">AAA+ ATPase domain-containing protein</fullName>
    </recommendedName>
</protein>
<feature type="compositionally biased region" description="Basic and acidic residues" evidence="5">
    <location>
        <begin position="812"/>
        <end position="830"/>
    </location>
</feature>
<dbReference type="InterPro" id="IPR003959">
    <property type="entry name" value="ATPase_AAA_core"/>
</dbReference>
<feature type="compositionally biased region" description="Basic and acidic residues" evidence="5">
    <location>
        <begin position="1019"/>
        <end position="1102"/>
    </location>
</feature>
<feature type="compositionally biased region" description="Basic and acidic residues" evidence="5">
    <location>
        <begin position="980"/>
        <end position="1011"/>
    </location>
</feature>
<gene>
    <name evidence="7" type="ORF">PODCO_113040</name>
</gene>
<proteinExistence type="inferred from homology"/>
<dbReference type="InterPro" id="IPR003593">
    <property type="entry name" value="AAA+_ATPase"/>
</dbReference>
<evidence type="ECO:0000313" key="7">
    <source>
        <dbReference type="EMBL" id="VBB72898.1"/>
    </source>
</evidence>
<reference evidence="7" key="1">
    <citation type="submission" date="2018-02" db="EMBL/GenBank/DDBJ databases">
        <authorList>
            <person name="Silar P."/>
        </authorList>
    </citation>
    <scope>NUCLEOTIDE SEQUENCE [LARGE SCALE GENOMIC DNA]</scope>
    <source>
        <strain evidence="7">T</strain>
    </source>
</reference>
<feature type="region of interest" description="Disordered" evidence="5">
    <location>
        <begin position="738"/>
        <end position="925"/>
    </location>
</feature>
<feature type="compositionally biased region" description="Basic and acidic residues" evidence="5">
    <location>
        <begin position="837"/>
        <end position="846"/>
    </location>
</feature>
<feature type="compositionally biased region" description="Basic and acidic residues" evidence="5">
    <location>
        <begin position="903"/>
        <end position="920"/>
    </location>
</feature>
<keyword evidence="8" id="KW-1185">Reference proteome</keyword>
<feature type="region of interest" description="Disordered" evidence="5">
    <location>
        <begin position="1"/>
        <end position="79"/>
    </location>
</feature>
<feature type="compositionally biased region" description="Basic and acidic residues" evidence="5">
    <location>
        <begin position="369"/>
        <end position="381"/>
    </location>
</feature>
<feature type="compositionally biased region" description="Basic and acidic residues" evidence="5">
    <location>
        <begin position="171"/>
        <end position="186"/>
    </location>
</feature>
<dbReference type="EMBL" id="LR026964">
    <property type="protein sequence ID" value="VBB72898.1"/>
    <property type="molecule type" value="Genomic_DNA"/>
</dbReference>
<feature type="compositionally biased region" description="Basic and acidic residues" evidence="5">
    <location>
        <begin position="196"/>
        <end position="279"/>
    </location>
</feature>
<keyword evidence="3" id="KW-0067">ATP-binding</keyword>
<evidence type="ECO:0000259" key="6">
    <source>
        <dbReference type="SMART" id="SM00382"/>
    </source>
</evidence>
<dbReference type="InterPro" id="IPR050773">
    <property type="entry name" value="CbxX/CfxQ_RuBisCO_ESX"/>
</dbReference>
<feature type="compositionally biased region" description="Acidic residues" evidence="5">
    <location>
        <begin position="1152"/>
        <end position="1161"/>
    </location>
</feature>
<evidence type="ECO:0000256" key="4">
    <source>
        <dbReference type="SAM" id="Coils"/>
    </source>
</evidence>
<feature type="domain" description="AAA+ ATPase" evidence="6">
    <location>
        <begin position="1601"/>
        <end position="1745"/>
    </location>
</feature>
<dbReference type="InterPro" id="IPR000641">
    <property type="entry name" value="CbxX/CfxQ"/>
</dbReference>
<feature type="compositionally biased region" description="Low complexity" evidence="5">
    <location>
        <begin position="144"/>
        <end position="155"/>
    </location>
</feature>
<keyword evidence="2" id="KW-0547">Nucleotide-binding</keyword>
<dbReference type="SUPFAM" id="SSF52540">
    <property type="entry name" value="P-loop containing nucleoside triphosphate hydrolases"/>
    <property type="match status" value="3"/>
</dbReference>
<dbReference type="InterPro" id="IPR041627">
    <property type="entry name" value="AAA_lid_6"/>
</dbReference>
<evidence type="ECO:0000256" key="2">
    <source>
        <dbReference type="ARBA" id="ARBA00022741"/>
    </source>
</evidence>
<feature type="region of interest" description="Disordered" evidence="5">
    <location>
        <begin position="1492"/>
        <end position="1534"/>
    </location>
</feature>
<keyword evidence="4" id="KW-0175">Coiled coil</keyword>
<feature type="compositionally biased region" description="Pro residues" evidence="5">
    <location>
        <begin position="354"/>
        <end position="368"/>
    </location>
</feature>
<evidence type="ECO:0000256" key="5">
    <source>
        <dbReference type="SAM" id="MobiDB-lite"/>
    </source>
</evidence>
<feature type="compositionally biased region" description="Basic and acidic residues" evidence="5">
    <location>
        <begin position="286"/>
        <end position="295"/>
    </location>
</feature>
<evidence type="ECO:0000313" key="8">
    <source>
        <dbReference type="Proteomes" id="UP000280685"/>
    </source>
</evidence>
<feature type="compositionally biased region" description="Basic and acidic residues" evidence="5">
    <location>
        <begin position="762"/>
        <end position="774"/>
    </location>
</feature>
<dbReference type="Pfam" id="PF17866">
    <property type="entry name" value="AAA_lid_6"/>
    <property type="match status" value="1"/>
</dbReference>
<dbReference type="SMART" id="SM00382">
    <property type="entry name" value="AAA"/>
    <property type="match status" value="3"/>
</dbReference>
<evidence type="ECO:0000256" key="3">
    <source>
        <dbReference type="ARBA" id="ARBA00022840"/>
    </source>
</evidence>
<feature type="domain" description="AAA+ ATPase" evidence="6">
    <location>
        <begin position="481"/>
        <end position="610"/>
    </location>
</feature>
<feature type="region of interest" description="Disordered" evidence="5">
    <location>
        <begin position="113"/>
        <end position="405"/>
    </location>
</feature>
<dbReference type="Gene3D" id="3.40.50.300">
    <property type="entry name" value="P-loop containing nucleotide triphosphate hydrolases"/>
    <property type="match status" value="3"/>
</dbReference>
<dbReference type="InterPro" id="IPR027417">
    <property type="entry name" value="P-loop_NTPase"/>
</dbReference>
<feature type="compositionally biased region" description="Polar residues" evidence="5">
    <location>
        <begin position="8"/>
        <end position="17"/>
    </location>
</feature>
<feature type="compositionally biased region" description="Polar residues" evidence="5">
    <location>
        <begin position="58"/>
        <end position="71"/>
    </location>
</feature>
<dbReference type="Gene3D" id="1.10.8.60">
    <property type="match status" value="2"/>
</dbReference>
<dbReference type="PANTHER" id="PTHR43392">
    <property type="entry name" value="AAA-TYPE ATPASE FAMILY PROTEIN / ANKYRIN REPEAT FAMILY PROTEIN"/>
    <property type="match status" value="1"/>
</dbReference>
<name>A0ABY6RXS0_PODCO</name>
<dbReference type="PRINTS" id="PR00819">
    <property type="entry name" value="CBXCFQXSUPER"/>
</dbReference>
<accession>A0ABY6RXS0</accession>
<dbReference type="CDD" id="cd00009">
    <property type="entry name" value="AAA"/>
    <property type="match status" value="1"/>
</dbReference>
<evidence type="ECO:0000256" key="1">
    <source>
        <dbReference type="ARBA" id="ARBA00010378"/>
    </source>
</evidence>
<feature type="domain" description="AAA+ ATPase" evidence="6">
    <location>
        <begin position="1237"/>
        <end position="1357"/>
    </location>
</feature>
<comment type="similarity">
    <text evidence="1">Belongs to the CbxX/CfxQ family.</text>
</comment>
<feature type="compositionally biased region" description="Basic and acidic residues" evidence="5">
    <location>
        <begin position="738"/>
        <end position="752"/>
    </location>
</feature>
<feature type="region of interest" description="Disordered" evidence="5">
    <location>
        <begin position="975"/>
        <end position="1189"/>
    </location>
</feature>